<dbReference type="Gene3D" id="3.40.800.20">
    <property type="entry name" value="Histone deacetylase domain"/>
    <property type="match status" value="1"/>
</dbReference>
<feature type="non-terminal residue" evidence="2">
    <location>
        <position position="1"/>
    </location>
</feature>
<comment type="caution">
    <text evidence="2">The sequence shown here is derived from an EMBL/GenBank/DDBJ whole genome shotgun (WGS) entry which is preliminary data.</text>
</comment>
<evidence type="ECO:0000313" key="2">
    <source>
        <dbReference type="EMBL" id="HAC30811.1"/>
    </source>
</evidence>
<reference evidence="2 3" key="1">
    <citation type="journal article" date="2018" name="Nat. Biotechnol.">
        <title>A standardized bacterial taxonomy based on genome phylogeny substantially revises the tree of life.</title>
        <authorList>
            <person name="Parks D.H."/>
            <person name="Chuvochina M."/>
            <person name="Waite D.W."/>
            <person name="Rinke C."/>
            <person name="Skarshewski A."/>
            <person name="Chaumeil P.A."/>
            <person name="Hugenholtz P."/>
        </authorList>
    </citation>
    <scope>NUCLEOTIDE SEQUENCE [LARGE SCALE GENOMIC DNA]</scope>
    <source>
        <strain evidence="2">UBA9049</strain>
    </source>
</reference>
<evidence type="ECO:0000259" key="1">
    <source>
        <dbReference type="Pfam" id="PF00850"/>
    </source>
</evidence>
<dbReference type="InterPro" id="IPR037138">
    <property type="entry name" value="His_deacetylse_dom_sf"/>
</dbReference>
<dbReference type="InterPro" id="IPR023801">
    <property type="entry name" value="His_deacetylse_dom"/>
</dbReference>
<evidence type="ECO:0000313" key="3">
    <source>
        <dbReference type="Proteomes" id="UP000261325"/>
    </source>
</evidence>
<name>A0A3B8WKU3_MARNT</name>
<dbReference type="Proteomes" id="UP000261325">
    <property type="component" value="Unassembled WGS sequence"/>
</dbReference>
<dbReference type="SUPFAM" id="SSF52768">
    <property type="entry name" value="Arginase/deacetylase"/>
    <property type="match status" value="1"/>
</dbReference>
<dbReference type="AlphaFoldDB" id="A0A3B8WKU3"/>
<dbReference type="InterPro" id="IPR023696">
    <property type="entry name" value="Ureohydrolase_dom_sf"/>
</dbReference>
<proteinExistence type="predicted"/>
<protein>
    <submittedName>
        <fullName evidence="2">Deacetylase</fullName>
    </submittedName>
</protein>
<feature type="domain" description="Histone deacetylase" evidence="1">
    <location>
        <begin position="1"/>
        <end position="55"/>
    </location>
</feature>
<dbReference type="Pfam" id="PF00850">
    <property type="entry name" value="Hist_deacetyl"/>
    <property type="match status" value="1"/>
</dbReference>
<gene>
    <name evidence="2" type="ORF">DCF82_23840</name>
</gene>
<sequence length="59" mass="6607">PMAELNLETEDYRWLTEMLVSVAHDHSNDRIISTLEGGYHLKALAEGVAAHLEVLNAVY</sequence>
<accession>A0A3B8WKU3</accession>
<dbReference type="EMBL" id="DLYI01000320">
    <property type="protein sequence ID" value="HAC30811.1"/>
    <property type="molecule type" value="Genomic_DNA"/>
</dbReference>
<organism evidence="2 3">
    <name type="scientific">Marinobacter nauticus</name>
    <name type="common">Marinobacter hydrocarbonoclasticus</name>
    <name type="synonym">Marinobacter aquaeolei</name>
    <dbReference type="NCBI Taxonomy" id="2743"/>
    <lineage>
        <taxon>Bacteria</taxon>
        <taxon>Pseudomonadati</taxon>
        <taxon>Pseudomonadota</taxon>
        <taxon>Gammaproteobacteria</taxon>
        <taxon>Pseudomonadales</taxon>
        <taxon>Marinobacteraceae</taxon>
        <taxon>Marinobacter</taxon>
    </lineage>
</organism>